<protein>
    <submittedName>
        <fullName evidence="1">Uncharacterized protein</fullName>
    </submittedName>
</protein>
<dbReference type="EMBL" id="QRTC01000010">
    <property type="protein sequence ID" value="RGQ42786.1"/>
    <property type="molecule type" value="Genomic_DNA"/>
</dbReference>
<proteinExistence type="predicted"/>
<organism evidence="1 2">
    <name type="scientific">[Clostridium] leptum</name>
    <dbReference type="NCBI Taxonomy" id="1535"/>
    <lineage>
        <taxon>Bacteria</taxon>
        <taxon>Bacillati</taxon>
        <taxon>Bacillota</taxon>
        <taxon>Clostridia</taxon>
        <taxon>Eubacteriales</taxon>
        <taxon>Oscillospiraceae</taxon>
        <taxon>Oscillospiraceae incertae sedis</taxon>
    </lineage>
</organism>
<reference evidence="1 2" key="1">
    <citation type="submission" date="2018-08" db="EMBL/GenBank/DDBJ databases">
        <title>A genome reference for cultivated species of the human gut microbiota.</title>
        <authorList>
            <person name="Zou Y."/>
            <person name="Xue W."/>
            <person name="Luo G."/>
        </authorList>
    </citation>
    <scope>NUCLEOTIDE SEQUENCE [LARGE SCALE GENOMIC DNA]</scope>
    <source>
        <strain evidence="1 2">AF28-26</strain>
    </source>
</reference>
<accession>A0A412AZG9</accession>
<comment type="caution">
    <text evidence="1">The sequence shown here is derived from an EMBL/GenBank/DDBJ whole genome shotgun (WGS) entry which is preliminary data.</text>
</comment>
<sequence>MARWARLPGNYFLSAGVRASGWGTGGAKNQRDKKLALRGAGAMIKLDKKKAAVVFRMYFHEDL</sequence>
<dbReference type="AlphaFoldDB" id="A0A412AZG9"/>
<name>A0A412AZG9_9FIRM</name>
<evidence type="ECO:0000313" key="2">
    <source>
        <dbReference type="Proteomes" id="UP000284751"/>
    </source>
</evidence>
<dbReference type="Proteomes" id="UP000284751">
    <property type="component" value="Unassembled WGS sequence"/>
</dbReference>
<evidence type="ECO:0000313" key="1">
    <source>
        <dbReference type="EMBL" id="RGQ42786.1"/>
    </source>
</evidence>
<gene>
    <name evidence="1" type="ORF">DWY99_04330</name>
</gene>